<evidence type="ECO:0000313" key="2">
    <source>
        <dbReference type="EMBL" id="OWZ13360.1"/>
    </source>
</evidence>
<comment type="caution">
    <text evidence="2">The sequence shown here is derived from an EMBL/GenBank/DDBJ whole genome shotgun (WGS) entry which is preliminary data.</text>
</comment>
<evidence type="ECO:0000256" key="1">
    <source>
        <dbReference type="SAM" id="MobiDB-lite"/>
    </source>
</evidence>
<reference evidence="3" key="1">
    <citation type="submission" date="2017-03" db="EMBL/GenBank/DDBJ databases">
        <title>Phytopthora megakarya and P. palmivora, two closely related causual agents of cacao black pod achieved similar genome size and gene model numbers by different mechanisms.</title>
        <authorList>
            <person name="Ali S."/>
            <person name="Shao J."/>
            <person name="Larry D.J."/>
            <person name="Kronmiller B."/>
            <person name="Shen D."/>
            <person name="Strem M.D."/>
            <person name="Melnick R.L."/>
            <person name="Guiltinan M.J."/>
            <person name="Tyler B.M."/>
            <person name="Meinhardt L.W."/>
            <person name="Bailey B.A."/>
        </authorList>
    </citation>
    <scope>NUCLEOTIDE SEQUENCE [LARGE SCALE GENOMIC DNA]</scope>
    <source>
        <strain evidence="3">zdho120</strain>
    </source>
</reference>
<name>A0A225W948_9STRA</name>
<gene>
    <name evidence="2" type="ORF">PHMEG_00013331</name>
</gene>
<organism evidence="2 3">
    <name type="scientific">Phytophthora megakarya</name>
    <dbReference type="NCBI Taxonomy" id="4795"/>
    <lineage>
        <taxon>Eukaryota</taxon>
        <taxon>Sar</taxon>
        <taxon>Stramenopiles</taxon>
        <taxon>Oomycota</taxon>
        <taxon>Peronosporomycetes</taxon>
        <taxon>Peronosporales</taxon>
        <taxon>Peronosporaceae</taxon>
        <taxon>Phytophthora</taxon>
    </lineage>
</organism>
<feature type="region of interest" description="Disordered" evidence="1">
    <location>
        <begin position="1"/>
        <end position="46"/>
    </location>
</feature>
<dbReference type="Proteomes" id="UP000198211">
    <property type="component" value="Unassembled WGS sequence"/>
</dbReference>
<proteinExistence type="predicted"/>
<accession>A0A225W948</accession>
<keyword evidence="3" id="KW-1185">Reference proteome</keyword>
<sequence length="141" mass="15821">METLSRVQTTQPALRVAQVSTDQGQGSRANRKRSQKQRKRNKSNAGVVQIAKMEGIGIRSALRTLDLRYDQSSLTKLQSKKQKQHQLQLKKPVSLVNPVRRVEVGDAIFKQQGLASLSLCDSLTLMNVLTCGVLLLHRFNR</sequence>
<evidence type="ECO:0000313" key="3">
    <source>
        <dbReference type="Proteomes" id="UP000198211"/>
    </source>
</evidence>
<feature type="compositionally biased region" description="Polar residues" evidence="1">
    <location>
        <begin position="1"/>
        <end position="28"/>
    </location>
</feature>
<dbReference type="EMBL" id="NBNE01001601">
    <property type="protein sequence ID" value="OWZ13360.1"/>
    <property type="molecule type" value="Genomic_DNA"/>
</dbReference>
<feature type="compositionally biased region" description="Basic residues" evidence="1">
    <location>
        <begin position="29"/>
        <end position="42"/>
    </location>
</feature>
<protein>
    <submittedName>
        <fullName evidence="2">Uncharacterized protein</fullName>
    </submittedName>
</protein>
<dbReference type="AlphaFoldDB" id="A0A225W948"/>